<dbReference type="Proteomes" id="UP000290365">
    <property type="component" value="Chromosome"/>
</dbReference>
<organism evidence="2 3">
    <name type="scientific">Ktedonosporobacter rubrisoli</name>
    <dbReference type="NCBI Taxonomy" id="2509675"/>
    <lineage>
        <taxon>Bacteria</taxon>
        <taxon>Bacillati</taxon>
        <taxon>Chloroflexota</taxon>
        <taxon>Ktedonobacteria</taxon>
        <taxon>Ktedonobacterales</taxon>
        <taxon>Ktedonosporobacteraceae</taxon>
        <taxon>Ktedonosporobacter</taxon>
    </lineage>
</organism>
<proteinExistence type="predicted"/>
<feature type="transmembrane region" description="Helical" evidence="1">
    <location>
        <begin position="41"/>
        <end position="61"/>
    </location>
</feature>
<dbReference type="KEGG" id="kbs:EPA93_15495"/>
<evidence type="ECO:0000313" key="2">
    <source>
        <dbReference type="EMBL" id="QBD77318.1"/>
    </source>
</evidence>
<dbReference type="RefSeq" id="WP_129888381.1">
    <property type="nucleotide sequence ID" value="NZ_CP035758.1"/>
</dbReference>
<gene>
    <name evidence="2" type="ORF">EPA93_15495</name>
</gene>
<protein>
    <recommendedName>
        <fullName evidence="4">EamA domain-containing protein</fullName>
    </recommendedName>
</protein>
<sequence>MFPPRSHICPPRLLPPTGGQVTSSVEDELMHGTNTGTTSRWISSLLTGIPAISFGTLPIFARLAYAAGATPTTVLLLRFALAALIMVGVMRVRSIPFPRGPALLGLVLMGGVGYVG</sequence>
<dbReference type="AlphaFoldDB" id="A0A4P6JPK5"/>
<name>A0A4P6JPK5_KTERU</name>
<keyword evidence="3" id="KW-1185">Reference proteome</keyword>
<keyword evidence="1" id="KW-1133">Transmembrane helix</keyword>
<dbReference type="OrthoDB" id="5470190at2"/>
<keyword evidence="1" id="KW-0812">Transmembrane</keyword>
<evidence type="ECO:0008006" key="4">
    <source>
        <dbReference type="Google" id="ProtNLM"/>
    </source>
</evidence>
<accession>A0A4P6JPK5</accession>
<reference evidence="2 3" key="1">
    <citation type="submission" date="2019-01" db="EMBL/GenBank/DDBJ databases">
        <title>Ktedonosporobacter rubrisoli SCAWS-G2.</title>
        <authorList>
            <person name="Huang Y."/>
            <person name="Yan B."/>
        </authorList>
    </citation>
    <scope>NUCLEOTIDE SEQUENCE [LARGE SCALE GENOMIC DNA]</scope>
    <source>
        <strain evidence="2 3">SCAWS-G2</strain>
    </source>
</reference>
<evidence type="ECO:0000256" key="1">
    <source>
        <dbReference type="SAM" id="Phobius"/>
    </source>
</evidence>
<feature type="transmembrane region" description="Helical" evidence="1">
    <location>
        <begin position="73"/>
        <end position="92"/>
    </location>
</feature>
<keyword evidence="1" id="KW-0472">Membrane</keyword>
<dbReference type="EMBL" id="CP035758">
    <property type="protein sequence ID" value="QBD77318.1"/>
    <property type="molecule type" value="Genomic_DNA"/>
</dbReference>
<evidence type="ECO:0000313" key="3">
    <source>
        <dbReference type="Proteomes" id="UP000290365"/>
    </source>
</evidence>